<protein>
    <submittedName>
        <fullName evidence="1">Exo-alpha-sialidase</fullName>
    </submittedName>
</protein>
<sequence length="177" mass="20164">MPDGNIICIMRGSNGGKRDPSNKLPSRKWISISKDGGHKWSKPEPWAYSDGELFLSPSSMSELITHSNGRTYWIGNISDTWWLENRDEKINPQANHPRWPLVIGEVDPKTYGIIRDNLVVIDTKQPNEKDVNLSHWHSFEDRQTVNIIITTSRASKGYKSRTPVIYTIGVEAGRPHE</sequence>
<gene>
    <name evidence="1" type="ORF">F1728_04745</name>
</gene>
<name>A0A6I6A8Z6_9PLAN</name>
<dbReference type="Gene3D" id="2.120.10.10">
    <property type="match status" value="1"/>
</dbReference>
<accession>A0A6I6A8Z6</accession>
<evidence type="ECO:0000313" key="2">
    <source>
        <dbReference type="Proteomes" id="UP000427281"/>
    </source>
</evidence>
<dbReference type="AlphaFoldDB" id="A0A6I6A8Z6"/>
<organism evidence="1 2">
    <name type="scientific">Gimesia benthica</name>
    <dbReference type="NCBI Taxonomy" id="2608982"/>
    <lineage>
        <taxon>Bacteria</taxon>
        <taxon>Pseudomonadati</taxon>
        <taxon>Planctomycetota</taxon>
        <taxon>Planctomycetia</taxon>
        <taxon>Planctomycetales</taxon>
        <taxon>Planctomycetaceae</taxon>
        <taxon>Gimesia</taxon>
    </lineage>
</organism>
<dbReference type="KEGG" id="gim:F1728_04745"/>
<dbReference type="EMBL" id="CP043930">
    <property type="protein sequence ID" value="QGQ22042.1"/>
    <property type="molecule type" value="Genomic_DNA"/>
</dbReference>
<dbReference type="InterPro" id="IPR036278">
    <property type="entry name" value="Sialidase_sf"/>
</dbReference>
<dbReference type="CDD" id="cd15482">
    <property type="entry name" value="Sialidase_non-viral"/>
    <property type="match status" value="1"/>
</dbReference>
<evidence type="ECO:0000313" key="1">
    <source>
        <dbReference type="EMBL" id="QGQ22042.1"/>
    </source>
</evidence>
<proteinExistence type="predicted"/>
<dbReference type="Proteomes" id="UP000427281">
    <property type="component" value="Chromosome"/>
</dbReference>
<reference evidence="1 2" key="1">
    <citation type="submission" date="2019-09" db="EMBL/GenBank/DDBJ databases">
        <title>Gimesia benthica sp. nov., a novel bacterium isolated from deep-sea water of the Northwest Indian Ocean.</title>
        <authorList>
            <person name="Dai X."/>
        </authorList>
    </citation>
    <scope>NUCLEOTIDE SEQUENCE [LARGE SCALE GENOMIC DNA]</scope>
    <source>
        <strain evidence="1 2">E7</strain>
    </source>
</reference>
<dbReference type="RefSeq" id="WP_155363133.1">
    <property type="nucleotide sequence ID" value="NZ_CP043930.1"/>
</dbReference>
<keyword evidence="2" id="KW-1185">Reference proteome</keyword>
<dbReference type="SUPFAM" id="SSF50939">
    <property type="entry name" value="Sialidases"/>
    <property type="match status" value="1"/>
</dbReference>